<evidence type="ECO:0000313" key="1">
    <source>
        <dbReference type="EMBL" id="PRY87440.1"/>
    </source>
</evidence>
<keyword evidence="2" id="KW-1185">Reference proteome</keyword>
<evidence type="ECO:0008006" key="3">
    <source>
        <dbReference type="Google" id="ProtNLM"/>
    </source>
</evidence>
<sequence>MLNHFLYEMGRLILIYLLCAALVNAEASAQSGLETLPKGARSMGMANAHVTVEDAWSIFNNIGALTGIEQSQAFFAYDHRGNLSELTTLAAGAVFKSELFSYGLSVSTYGEEFFSQSQIGLGIAQKLGIASIGVKANYFQTSIEGFGTGRSAVLEFGGLAELTPELFFGAHIYNLTGSRFGKNSIDQLPTVIKSGISYRPSENVMVNLEAEKDILLPPTLKVGLEYSLHQKVWARAGINNQPNRLCFGIGFRAKSFHLDFAVNQNLYLGSTQHFSFNYLFSQK</sequence>
<accession>A0A2T0WL57</accession>
<protein>
    <recommendedName>
        <fullName evidence="3">PorV/PorQ family protein</fullName>
    </recommendedName>
</protein>
<dbReference type="EMBL" id="PVTR01000006">
    <property type="protein sequence ID" value="PRY87440.1"/>
    <property type="molecule type" value="Genomic_DNA"/>
</dbReference>
<dbReference type="Proteomes" id="UP000238157">
    <property type="component" value="Unassembled WGS sequence"/>
</dbReference>
<comment type="caution">
    <text evidence="1">The sequence shown here is derived from an EMBL/GenBank/DDBJ whole genome shotgun (WGS) entry which is preliminary data.</text>
</comment>
<reference evidence="1 2" key="1">
    <citation type="submission" date="2018-03" db="EMBL/GenBank/DDBJ databases">
        <title>Genomic Encyclopedia of Archaeal and Bacterial Type Strains, Phase II (KMG-II): from individual species to whole genera.</title>
        <authorList>
            <person name="Goeker M."/>
        </authorList>
    </citation>
    <scope>NUCLEOTIDE SEQUENCE [LARGE SCALE GENOMIC DNA]</scope>
    <source>
        <strain evidence="1 2">DSM 27929</strain>
    </source>
</reference>
<proteinExistence type="predicted"/>
<organism evidence="1 2">
    <name type="scientific">Mongoliibacter ruber</name>
    <dbReference type="NCBI Taxonomy" id="1750599"/>
    <lineage>
        <taxon>Bacteria</taxon>
        <taxon>Pseudomonadati</taxon>
        <taxon>Bacteroidota</taxon>
        <taxon>Cytophagia</taxon>
        <taxon>Cytophagales</taxon>
        <taxon>Cyclobacteriaceae</taxon>
        <taxon>Mongoliibacter</taxon>
    </lineage>
</organism>
<gene>
    <name evidence="1" type="ORF">CLW00_10659</name>
</gene>
<evidence type="ECO:0000313" key="2">
    <source>
        <dbReference type="Proteomes" id="UP000238157"/>
    </source>
</evidence>
<dbReference type="Gene3D" id="2.40.160.60">
    <property type="entry name" value="Outer membrane protein transport protein (OMPP1/FadL/TodX)"/>
    <property type="match status" value="1"/>
</dbReference>
<dbReference type="AlphaFoldDB" id="A0A2T0WL57"/>
<name>A0A2T0WL57_9BACT</name>